<feature type="transmembrane region" description="Helical" evidence="1">
    <location>
        <begin position="165"/>
        <end position="188"/>
    </location>
</feature>
<dbReference type="Proteomes" id="UP001147653">
    <property type="component" value="Unassembled WGS sequence"/>
</dbReference>
<keyword evidence="1" id="KW-0472">Membrane</keyword>
<dbReference type="SUPFAM" id="SSF51735">
    <property type="entry name" value="NAD(P)-binding Rossmann-fold domains"/>
    <property type="match status" value="1"/>
</dbReference>
<keyword evidence="1" id="KW-1133">Transmembrane helix</keyword>
<dbReference type="PANTHER" id="PTHR43833">
    <property type="entry name" value="POTASSIUM CHANNEL PROTEIN 2-RELATED-RELATED"/>
    <property type="match status" value="1"/>
</dbReference>
<dbReference type="PROSITE" id="PS51201">
    <property type="entry name" value="RCK_N"/>
    <property type="match status" value="1"/>
</dbReference>
<evidence type="ECO:0000313" key="3">
    <source>
        <dbReference type="EMBL" id="MDA0179682.1"/>
    </source>
</evidence>
<dbReference type="PANTHER" id="PTHR43833:SF11">
    <property type="entry name" value="VOLTAGE-GATED POTASSIUM CHANNEL KCH"/>
    <property type="match status" value="1"/>
</dbReference>
<dbReference type="InterPro" id="IPR036291">
    <property type="entry name" value="NAD(P)-bd_dom_sf"/>
</dbReference>
<sequence>MKRVLLMGGGDLAKEVRVALEAAGATVDWIDEPDDEAVQSAMRSARYDVACAASREDAFPLRMALLVRHLDEELPLVVTIFDPAITRQVERTIPHCTVTSVADIVAPLLAGPCLDPDIVAVRHSASGWVGLDDSLEEVPLPDTRARKLRALVEAVFAPYDRSAGLLFYGSIGLAAMLAFEWVGSMIVLEQGAIDALYGSTKSLATVGPNAAVDDGPKWFKGAIVASMVLTLLSAACFTGGLINRLVDSSLTGLIGRRAVPRRDHVVVVGLGQVGLRLCLLLRECGVNVVAVDTKADGENVGFARRAKLPVVIGRGANPAMLRKLSLERALCLAAVTPDDLNNIEAAMAARAADEDLRVLLRAGDGDVADETASLERIGHVVDVHQLAGKHIAGLALGREMDVAELARS</sequence>
<keyword evidence="1" id="KW-0812">Transmembrane</keyword>
<organism evidence="3 4">
    <name type="scientific">Solirubrobacter phytolaccae</name>
    <dbReference type="NCBI Taxonomy" id="1404360"/>
    <lineage>
        <taxon>Bacteria</taxon>
        <taxon>Bacillati</taxon>
        <taxon>Actinomycetota</taxon>
        <taxon>Thermoleophilia</taxon>
        <taxon>Solirubrobacterales</taxon>
        <taxon>Solirubrobacteraceae</taxon>
        <taxon>Solirubrobacter</taxon>
    </lineage>
</organism>
<evidence type="ECO:0000256" key="1">
    <source>
        <dbReference type="SAM" id="Phobius"/>
    </source>
</evidence>
<proteinExistence type="predicted"/>
<dbReference type="RefSeq" id="WP_270023980.1">
    <property type="nucleotide sequence ID" value="NZ_JAPDDP010000006.1"/>
</dbReference>
<dbReference type="AlphaFoldDB" id="A0A9X3NBH5"/>
<evidence type="ECO:0000259" key="2">
    <source>
        <dbReference type="PROSITE" id="PS51201"/>
    </source>
</evidence>
<name>A0A9X3NBH5_9ACTN</name>
<keyword evidence="4" id="KW-1185">Reference proteome</keyword>
<comment type="caution">
    <text evidence="3">The sequence shown here is derived from an EMBL/GenBank/DDBJ whole genome shotgun (WGS) entry which is preliminary data.</text>
</comment>
<dbReference type="Gene3D" id="3.40.50.720">
    <property type="entry name" value="NAD(P)-binding Rossmann-like Domain"/>
    <property type="match status" value="1"/>
</dbReference>
<dbReference type="EMBL" id="JAPDDP010000006">
    <property type="protein sequence ID" value="MDA0179682.1"/>
    <property type="molecule type" value="Genomic_DNA"/>
</dbReference>
<evidence type="ECO:0000313" key="4">
    <source>
        <dbReference type="Proteomes" id="UP001147653"/>
    </source>
</evidence>
<dbReference type="Pfam" id="PF02254">
    <property type="entry name" value="TrkA_N"/>
    <property type="match status" value="1"/>
</dbReference>
<dbReference type="InterPro" id="IPR050721">
    <property type="entry name" value="Trk_Ktr_HKT_K-transport"/>
</dbReference>
<dbReference type="GO" id="GO:0006813">
    <property type="term" value="P:potassium ion transport"/>
    <property type="evidence" value="ECO:0007669"/>
    <property type="project" value="InterPro"/>
</dbReference>
<protein>
    <submittedName>
        <fullName evidence="3">NAD-binding protein</fullName>
    </submittedName>
</protein>
<accession>A0A9X3NBH5</accession>
<gene>
    <name evidence="3" type="ORF">OJ997_05195</name>
</gene>
<reference evidence="3" key="1">
    <citation type="submission" date="2022-10" db="EMBL/GenBank/DDBJ databases">
        <title>The WGS of Solirubrobacter phytolaccae KCTC 29190.</title>
        <authorList>
            <person name="Jiang Z."/>
        </authorList>
    </citation>
    <scope>NUCLEOTIDE SEQUENCE</scope>
    <source>
        <strain evidence="3">KCTC 29190</strain>
    </source>
</reference>
<feature type="domain" description="RCK N-terminal" evidence="2">
    <location>
        <begin position="262"/>
        <end position="381"/>
    </location>
</feature>
<dbReference type="InterPro" id="IPR003148">
    <property type="entry name" value="RCK_N"/>
</dbReference>
<feature type="transmembrane region" description="Helical" evidence="1">
    <location>
        <begin position="222"/>
        <end position="246"/>
    </location>
</feature>